<dbReference type="EC" id="3.6.4.13" evidence="1"/>
<dbReference type="GO" id="GO:0016787">
    <property type="term" value="F:hydrolase activity"/>
    <property type="evidence" value="ECO:0007669"/>
    <property type="project" value="UniProtKB-KW"/>
</dbReference>
<keyword evidence="3" id="KW-0378">Hydrolase</keyword>
<evidence type="ECO:0000259" key="7">
    <source>
        <dbReference type="PROSITE" id="PS51192"/>
    </source>
</evidence>
<feature type="compositionally biased region" description="Polar residues" evidence="6">
    <location>
        <begin position="142"/>
        <end position="159"/>
    </location>
</feature>
<feature type="compositionally biased region" description="Polar residues" evidence="6">
    <location>
        <begin position="180"/>
        <end position="195"/>
    </location>
</feature>
<dbReference type="PROSITE" id="PS51194">
    <property type="entry name" value="HELICASE_CTER"/>
    <property type="match status" value="1"/>
</dbReference>
<evidence type="ECO:0000256" key="2">
    <source>
        <dbReference type="ARBA" id="ARBA00022741"/>
    </source>
</evidence>
<evidence type="ECO:0000313" key="9">
    <source>
        <dbReference type="EMBL" id="KAK1925121.1"/>
    </source>
</evidence>
<feature type="compositionally biased region" description="Low complexity" evidence="6">
    <location>
        <begin position="22"/>
        <end position="31"/>
    </location>
</feature>
<name>A0AAD9FRZ9_PAPLA</name>
<keyword evidence="2" id="KW-0547">Nucleotide-binding</keyword>
<evidence type="ECO:0000259" key="8">
    <source>
        <dbReference type="PROSITE" id="PS51194"/>
    </source>
</evidence>
<dbReference type="GO" id="GO:0003724">
    <property type="term" value="F:RNA helicase activity"/>
    <property type="evidence" value="ECO:0007669"/>
    <property type="project" value="UniProtKB-EC"/>
</dbReference>
<feature type="region of interest" description="Disordered" evidence="6">
    <location>
        <begin position="655"/>
        <end position="679"/>
    </location>
</feature>
<evidence type="ECO:0000313" key="10">
    <source>
        <dbReference type="Proteomes" id="UP001182556"/>
    </source>
</evidence>
<evidence type="ECO:0000256" key="1">
    <source>
        <dbReference type="ARBA" id="ARBA00012552"/>
    </source>
</evidence>
<dbReference type="SMART" id="SM00487">
    <property type="entry name" value="DEXDc"/>
    <property type="match status" value="1"/>
</dbReference>
<dbReference type="Gene3D" id="3.40.50.300">
    <property type="entry name" value="P-loop containing nucleotide triphosphate hydrolases"/>
    <property type="match status" value="2"/>
</dbReference>
<feature type="domain" description="Helicase C-terminal" evidence="8">
    <location>
        <begin position="690"/>
        <end position="852"/>
    </location>
</feature>
<gene>
    <name evidence="9" type="ORF">DB88DRAFT_488011</name>
</gene>
<dbReference type="SUPFAM" id="SSF52540">
    <property type="entry name" value="P-loop containing nucleoside triphosphate hydrolases"/>
    <property type="match status" value="2"/>
</dbReference>
<feature type="compositionally biased region" description="Gly residues" evidence="6">
    <location>
        <begin position="223"/>
        <end position="238"/>
    </location>
</feature>
<feature type="region of interest" description="Disordered" evidence="6">
    <location>
        <begin position="1"/>
        <end position="58"/>
    </location>
</feature>
<dbReference type="Proteomes" id="UP001182556">
    <property type="component" value="Unassembled WGS sequence"/>
</dbReference>
<dbReference type="Pfam" id="PF00270">
    <property type="entry name" value="DEAD"/>
    <property type="match status" value="1"/>
</dbReference>
<organism evidence="9 10">
    <name type="scientific">Papiliotrema laurentii</name>
    <name type="common">Cryptococcus laurentii</name>
    <dbReference type="NCBI Taxonomy" id="5418"/>
    <lineage>
        <taxon>Eukaryota</taxon>
        <taxon>Fungi</taxon>
        <taxon>Dikarya</taxon>
        <taxon>Basidiomycota</taxon>
        <taxon>Agaricomycotina</taxon>
        <taxon>Tremellomycetes</taxon>
        <taxon>Tremellales</taxon>
        <taxon>Rhynchogastremaceae</taxon>
        <taxon>Papiliotrema</taxon>
    </lineage>
</organism>
<keyword evidence="5" id="KW-0067">ATP-binding</keyword>
<reference evidence="9" key="1">
    <citation type="submission" date="2023-02" db="EMBL/GenBank/DDBJ databases">
        <title>Identification and recombinant expression of a fungal hydrolase from Papiliotrema laurentii that hydrolyzes apple cutin and clears colloidal polyester polyurethane.</title>
        <authorList>
            <consortium name="DOE Joint Genome Institute"/>
            <person name="Roman V.A."/>
            <person name="Bojanowski C."/>
            <person name="Crable B.R."/>
            <person name="Wagner D.N."/>
            <person name="Hung C.S."/>
            <person name="Nadeau L.J."/>
            <person name="Schratz L."/>
            <person name="Haridas S."/>
            <person name="Pangilinan J."/>
            <person name="Lipzen A."/>
            <person name="Na H."/>
            <person name="Yan M."/>
            <person name="Ng V."/>
            <person name="Grigoriev I.V."/>
            <person name="Spatafora J.W."/>
            <person name="Barlow D."/>
            <person name="Biffinger J."/>
            <person name="Kelley-Loughnane N."/>
            <person name="Varaljay V.A."/>
            <person name="Crookes-Goodson W.J."/>
        </authorList>
    </citation>
    <scope>NUCLEOTIDE SEQUENCE</scope>
    <source>
        <strain evidence="9">5307AH</strain>
    </source>
</reference>
<dbReference type="PANTHER" id="PTHR47958">
    <property type="entry name" value="ATP-DEPENDENT RNA HELICASE DBP3"/>
    <property type="match status" value="1"/>
</dbReference>
<dbReference type="GO" id="GO:0005524">
    <property type="term" value="F:ATP binding"/>
    <property type="evidence" value="ECO:0007669"/>
    <property type="project" value="UniProtKB-KW"/>
</dbReference>
<feature type="domain" description="Helicase ATP-binding" evidence="7">
    <location>
        <begin position="353"/>
        <end position="499"/>
    </location>
</feature>
<dbReference type="GO" id="GO:0003676">
    <property type="term" value="F:nucleic acid binding"/>
    <property type="evidence" value="ECO:0007669"/>
    <property type="project" value="InterPro"/>
</dbReference>
<evidence type="ECO:0000256" key="6">
    <source>
        <dbReference type="SAM" id="MobiDB-lite"/>
    </source>
</evidence>
<feature type="region of interest" description="Disordered" evidence="6">
    <location>
        <begin position="104"/>
        <end position="159"/>
    </location>
</feature>
<dbReference type="InterPro" id="IPR001650">
    <property type="entry name" value="Helicase_C-like"/>
</dbReference>
<comment type="caution">
    <text evidence="9">The sequence shown here is derived from an EMBL/GenBank/DDBJ whole genome shotgun (WGS) entry which is preliminary data.</text>
</comment>
<dbReference type="EMBL" id="JAODAN010000004">
    <property type="protein sequence ID" value="KAK1925121.1"/>
    <property type="molecule type" value="Genomic_DNA"/>
</dbReference>
<dbReference type="PROSITE" id="PS51192">
    <property type="entry name" value="HELICASE_ATP_BIND_1"/>
    <property type="match status" value="1"/>
</dbReference>
<feature type="region of interest" description="Disordered" evidence="6">
    <location>
        <begin position="180"/>
        <end position="299"/>
    </location>
</feature>
<dbReference type="AlphaFoldDB" id="A0AAD9FRZ9"/>
<dbReference type="InterPro" id="IPR027417">
    <property type="entry name" value="P-loop_NTPase"/>
</dbReference>
<feature type="compositionally biased region" description="Polar residues" evidence="6">
    <location>
        <begin position="545"/>
        <end position="561"/>
    </location>
</feature>
<dbReference type="InterPro" id="IPR011545">
    <property type="entry name" value="DEAD/DEAH_box_helicase_dom"/>
</dbReference>
<dbReference type="InterPro" id="IPR014001">
    <property type="entry name" value="Helicase_ATP-bd"/>
</dbReference>
<evidence type="ECO:0000256" key="3">
    <source>
        <dbReference type="ARBA" id="ARBA00022801"/>
    </source>
</evidence>
<evidence type="ECO:0000256" key="5">
    <source>
        <dbReference type="ARBA" id="ARBA00022840"/>
    </source>
</evidence>
<proteinExistence type="predicted"/>
<accession>A0AAD9FRZ9</accession>
<sequence>MAAEPTSRPPPTSAPSAPTPLAPSSNPLSTVLPPPLPSRDAMQGGHDSHPAPSLPEREWETSPVFLTLSNRIAKTEQTLSSLSNQVQSLALSVKQLQQSVIAPGASSAPLQPPVARGGGLSAPPVFSPFEGPDPKSPFLPTAPSSAHPSNGPPSNSDSTVAALTTQIAALSASVAQLQRLQQNQSHLSRQNSHTTLPPHPSGPFGRAPHDHAGQTPAHVGLGQNHGPGSVGLTPGGFGSNRPRIDRSISSGVLPGGMDGSDKWGAPTPGTKFTGHQNSLNNGARDWSPGPGGLAQGPMTPSVVAPGANGNGVGAPGAGIVVTKWEHLNLKVELLRSIAKYGIGPPNKIQARVLPFMLKSSDIIAQAPPTQERIIAYVIPALQLCLTLPPTNTAYRGPTVVIITTTVDQATQCHKLVRSVGGPLGVRAALAAGAAGSSSLANEIAQMQRDAVQLLIGTPAKVAEVISPRGLNGSEVRLLILDEVDQLIARNLYEHVLTVTKLLPAPRRTGANNSVTGPLTPSSALAPFSPGAPIGVTSPYDPGLNSPFNPASKTPFPGQTQAPPGPSRFGAPGAPPPSTPLPAGGNAVERQTCIFSNTIPTDVINFSQQLQVRDPVRVLVRREGGVNSQESVSSVTPGINIKHTYVYLTITPSARTEAPAQSDAGPGTIGSGRQNANGGVNEEATKAKEYKLDMLVKILDDYPLWQAVIHVGTYSMLEAVVYKLGSRQWETLCLAPDMPPPQKKAILQQWRLSLAGNGPRFLVIFDVNVKPPEIPWAPLVINFDLPRSVEGYAHRAAAAVPPAAASRSGGGQVNGVIVSFVQAAGGDVEMLRSTECAYRFKSAEIPTVFHDLFQH</sequence>
<protein>
    <recommendedName>
        <fullName evidence="1">RNA helicase</fullName>
        <ecNumber evidence="1">3.6.4.13</ecNumber>
    </recommendedName>
</protein>
<keyword evidence="10" id="KW-1185">Reference proteome</keyword>
<evidence type="ECO:0000256" key="4">
    <source>
        <dbReference type="ARBA" id="ARBA00022806"/>
    </source>
</evidence>
<keyword evidence="4" id="KW-0347">Helicase</keyword>
<feature type="compositionally biased region" description="Pro residues" evidence="6">
    <location>
        <begin position="7"/>
        <end position="21"/>
    </location>
</feature>
<feature type="region of interest" description="Disordered" evidence="6">
    <location>
        <begin position="535"/>
        <end position="583"/>
    </location>
</feature>